<protein>
    <submittedName>
        <fullName evidence="2">Uncharacterized protein</fullName>
    </submittedName>
</protein>
<dbReference type="AlphaFoldDB" id="A0AAJ8DY63"/>
<evidence type="ECO:0000313" key="2">
    <source>
        <dbReference type="RefSeq" id="XP_059599766.1"/>
    </source>
</evidence>
<organism evidence="2">
    <name type="scientific">Aspergillus niger</name>
    <dbReference type="NCBI Taxonomy" id="5061"/>
    <lineage>
        <taxon>Eukaryota</taxon>
        <taxon>Fungi</taxon>
        <taxon>Dikarya</taxon>
        <taxon>Ascomycota</taxon>
        <taxon>Pezizomycotina</taxon>
        <taxon>Eurotiomycetes</taxon>
        <taxon>Eurotiomycetidae</taxon>
        <taxon>Eurotiales</taxon>
        <taxon>Aspergillaceae</taxon>
        <taxon>Aspergillus</taxon>
        <taxon>Aspergillus subgen. Circumdati</taxon>
    </lineage>
</organism>
<name>A0AAJ8DY63_ASPNG</name>
<dbReference type="RefSeq" id="XP_059599766.1">
    <property type="nucleotide sequence ID" value="XM_059743711.1"/>
</dbReference>
<reference evidence="2" key="2">
    <citation type="submission" date="2025-08" db="UniProtKB">
        <authorList>
            <consortium name="RefSeq"/>
        </authorList>
    </citation>
    <scope>IDENTIFICATION</scope>
</reference>
<dbReference type="VEuPathDB" id="FungiDB:An01g10590"/>
<evidence type="ECO:0000256" key="1">
    <source>
        <dbReference type="SAM" id="MobiDB-lite"/>
    </source>
</evidence>
<dbReference type="KEGG" id="ang:An01g10590"/>
<sequence>MSISFPESSSLDLIQPAINTNDGSSHHQPDGFPHAFLEPAMDMNSTQTKCTTEYSHYLKNERQTL</sequence>
<accession>A0AAJ8DY63</accession>
<gene>
    <name evidence="2" type="ORF">An01g10590</name>
</gene>
<feature type="compositionally biased region" description="Polar residues" evidence="1">
    <location>
        <begin position="1"/>
        <end position="23"/>
    </location>
</feature>
<feature type="region of interest" description="Disordered" evidence="1">
    <location>
        <begin position="1"/>
        <end position="32"/>
    </location>
</feature>
<proteinExistence type="predicted"/>
<dbReference type="GeneID" id="84590089"/>
<reference evidence="2" key="1">
    <citation type="submission" date="2025-02" db="EMBL/GenBank/DDBJ databases">
        <authorList>
            <consortium name="NCBI Genome Project"/>
        </authorList>
    </citation>
    <scope>NUCLEOTIDE SEQUENCE</scope>
</reference>